<evidence type="ECO:0000259" key="4">
    <source>
        <dbReference type="Pfam" id="PF13359"/>
    </source>
</evidence>
<dbReference type="EMBL" id="KN837266">
    <property type="protein sequence ID" value="KIJ30245.1"/>
    <property type="molecule type" value="Genomic_DNA"/>
</dbReference>
<keyword evidence="6" id="KW-1185">Reference proteome</keyword>
<dbReference type="GO" id="GO:0046872">
    <property type="term" value="F:metal ion binding"/>
    <property type="evidence" value="ECO:0007669"/>
    <property type="project" value="UniProtKB-KW"/>
</dbReference>
<proteinExistence type="predicted"/>
<dbReference type="OrthoDB" id="5945905at2759"/>
<dbReference type="Proteomes" id="UP000054279">
    <property type="component" value="Unassembled WGS sequence"/>
</dbReference>
<sequence length="273" mass="31355">METFILECQMAFNKLLEQVFHDLDQQFIEQQGSTRPGGKVDLYELGDTVWKDQFRFTKYEVFQLVEALKMPEYIKCETSGIKEDNVTALYGMIIHVYGPVDGRRHDETVYKESGLFNLLDKHFWTPEGQPLYVYGNPAYSASAHIMPPFKGPVITPEQQTFNAAMSKIMEPVEWIFKEVTQQFSFLDFSHSQKILLSPCGLFYLVSLLLCNAHTILHSPQIPQYFDCAPPSLQECFSGGPIDDEDLDCWCLDSFEEPDNRDDEEGSDEVIDKT</sequence>
<feature type="domain" description="DDE Tnp4" evidence="4">
    <location>
        <begin position="86"/>
        <end position="192"/>
    </location>
</feature>
<dbReference type="InterPro" id="IPR027806">
    <property type="entry name" value="HARBI1_dom"/>
</dbReference>
<feature type="region of interest" description="Disordered" evidence="3">
    <location>
        <begin position="254"/>
        <end position="273"/>
    </location>
</feature>
<gene>
    <name evidence="5" type="ORF">M422DRAFT_268296</name>
</gene>
<keyword evidence="2" id="KW-0479">Metal-binding</keyword>
<dbReference type="HOGENOM" id="CLU_059042_1_0_1"/>
<dbReference type="Pfam" id="PF13359">
    <property type="entry name" value="DDE_Tnp_4"/>
    <property type="match status" value="1"/>
</dbReference>
<protein>
    <recommendedName>
        <fullName evidence="4">DDE Tnp4 domain-containing protein</fullName>
    </recommendedName>
</protein>
<organism evidence="5 6">
    <name type="scientific">Sphaerobolus stellatus (strain SS14)</name>
    <dbReference type="NCBI Taxonomy" id="990650"/>
    <lineage>
        <taxon>Eukaryota</taxon>
        <taxon>Fungi</taxon>
        <taxon>Dikarya</taxon>
        <taxon>Basidiomycota</taxon>
        <taxon>Agaricomycotina</taxon>
        <taxon>Agaricomycetes</taxon>
        <taxon>Phallomycetidae</taxon>
        <taxon>Geastrales</taxon>
        <taxon>Sphaerobolaceae</taxon>
        <taxon>Sphaerobolus</taxon>
    </lineage>
</organism>
<dbReference type="AlphaFoldDB" id="A0A0C9UYL5"/>
<name>A0A0C9UYL5_SPHS4</name>
<evidence type="ECO:0000256" key="1">
    <source>
        <dbReference type="ARBA" id="ARBA00001968"/>
    </source>
</evidence>
<reference evidence="5 6" key="1">
    <citation type="submission" date="2014-06" db="EMBL/GenBank/DDBJ databases">
        <title>Evolutionary Origins and Diversification of the Mycorrhizal Mutualists.</title>
        <authorList>
            <consortium name="DOE Joint Genome Institute"/>
            <consortium name="Mycorrhizal Genomics Consortium"/>
            <person name="Kohler A."/>
            <person name="Kuo A."/>
            <person name="Nagy L.G."/>
            <person name="Floudas D."/>
            <person name="Copeland A."/>
            <person name="Barry K.W."/>
            <person name="Cichocki N."/>
            <person name="Veneault-Fourrey C."/>
            <person name="LaButti K."/>
            <person name="Lindquist E.A."/>
            <person name="Lipzen A."/>
            <person name="Lundell T."/>
            <person name="Morin E."/>
            <person name="Murat C."/>
            <person name="Riley R."/>
            <person name="Ohm R."/>
            <person name="Sun H."/>
            <person name="Tunlid A."/>
            <person name="Henrissat B."/>
            <person name="Grigoriev I.V."/>
            <person name="Hibbett D.S."/>
            <person name="Martin F."/>
        </authorList>
    </citation>
    <scope>NUCLEOTIDE SEQUENCE [LARGE SCALE GENOMIC DNA]</scope>
    <source>
        <strain evidence="5 6">SS14</strain>
    </source>
</reference>
<comment type="cofactor">
    <cofactor evidence="1">
        <name>a divalent metal cation</name>
        <dbReference type="ChEBI" id="CHEBI:60240"/>
    </cofactor>
</comment>
<accession>A0A0C9UYL5</accession>
<evidence type="ECO:0000313" key="6">
    <source>
        <dbReference type="Proteomes" id="UP000054279"/>
    </source>
</evidence>
<evidence type="ECO:0000256" key="2">
    <source>
        <dbReference type="ARBA" id="ARBA00022723"/>
    </source>
</evidence>
<evidence type="ECO:0000256" key="3">
    <source>
        <dbReference type="SAM" id="MobiDB-lite"/>
    </source>
</evidence>
<evidence type="ECO:0000313" key="5">
    <source>
        <dbReference type="EMBL" id="KIJ30245.1"/>
    </source>
</evidence>